<keyword evidence="2" id="KW-1185">Reference proteome</keyword>
<protein>
    <submittedName>
        <fullName evidence="1">Uncharacterized protein</fullName>
    </submittedName>
</protein>
<accession>B8HIT1</accession>
<dbReference type="EMBL" id="CP001342">
    <property type="protein sequence ID" value="ACL42328.1"/>
    <property type="molecule type" value="Genomic_DNA"/>
</dbReference>
<evidence type="ECO:0000313" key="2">
    <source>
        <dbReference type="Proteomes" id="UP000002505"/>
    </source>
</evidence>
<dbReference type="KEGG" id="ach:Achl_4377"/>
<gene>
    <name evidence="1" type="ordered locus">Achl_4377</name>
</gene>
<keyword evidence="1" id="KW-0614">Plasmid</keyword>
<proteinExistence type="predicted"/>
<dbReference type="Proteomes" id="UP000002505">
    <property type="component" value="Plasmid pACHL01"/>
</dbReference>
<name>B8HIT1_PSECP</name>
<dbReference type="HOGENOM" id="CLU_884678_0_0_11"/>
<dbReference type="AlphaFoldDB" id="B8HIT1"/>
<evidence type="ECO:0000313" key="1">
    <source>
        <dbReference type="EMBL" id="ACL42328.1"/>
    </source>
</evidence>
<sequence>MTAMTDTAAAPAATALDLDALEATARAAAAMAPGPWFWRGNTDYEEPSLSCIVPRLGRVEVLGHCPVDRERDSFEAREYIRGLEDCFGTLAEDVKERYLREWLWADEDYEVANTDSRLTVTDERNVKQPVRDLVVYEVARHRGLPDDTKRDHEGIHRGNIVDVRSPIAQHLAAASADTVLALIARIRGVEADLAHATTTARQEMKRADVNGEGSATAHRKLEDAADTVHRVTEVTEYLDELLQGIDTCGPTDEDYIRHEEMLRSVSFASGAVKAALNGTAIDNYLGSEQAEKDILHPARCYFSGSALPVAEANR</sequence>
<organism evidence="1 2">
    <name type="scientific">Pseudarthrobacter chlorophenolicus (strain ATCC 700700 / DSM 12829 / CIP 107037 / JCM 12360 / KCTC 9906 / NCIMB 13794 / A6)</name>
    <name type="common">Arthrobacter chlorophenolicus</name>
    <dbReference type="NCBI Taxonomy" id="452863"/>
    <lineage>
        <taxon>Bacteria</taxon>
        <taxon>Bacillati</taxon>
        <taxon>Actinomycetota</taxon>
        <taxon>Actinomycetes</taxon>
        <taxon>Micrococcales</taxon>
        <taxon>Micrococcaceae</taxon>
        <taxon>Pseudarthrobacter</taxon>
    </lineage>
</organism>
<reference evidence="1" key="1">
    <citation type="submission" date="2009-01" db="EMBL/GenBank/DDBJ databases">
        <title>Complete sequence of plasmid1 of Arthrobacter chlorophenolicus A6.</title>
        <authorList>
            <consortium name="US DOE Joint Genome Institute"/>
            <person name="Lucas S."/>
            <person name="Copeland A."/>
            <person name="Lapidus A."/>
            <person name="Glavina del Rio T."/>
            <person name="Tice H."/>
            <person name="Bruce D."/>
            <person name="Goodwin L."/>
            <person name="Pitluck S."/>
            <person name="Goltsman E."/>
            <person name="Clum A."/>
            <person name="Larimer F."/>
            <person name="Land M."/>
            <person name="Hauser L."/>
            <person name="Kyrpides N."/>
            <person name="Mikhailova N."/>
            <person name="Jansson J."/>
            <person name="Richardson P."/>
        </authorList>
    </citation>
    <scope>NUCLEOTIDE SEQUENCE [LARGE SCALE GENOMIC DNA]</scope>
    <source>
        <strain evidence="1">A6</strain>
        <plasmid evidence="1">pACHL01</plasmid>
    </source>
</reference>
<geneLocation type="plasmid" evidence="1 2">
    <name>pACHL01</name>
</geneLocation>